<organism evidence="3 5">
    <name type="scientific">Flavobacterium glaciei</name>
    <dbReference type="NCBI Taxonomy" id="386300"/>
    <lineage>
        <taxon>Bacteria</taxon>
        <taxon>Pseudomonadati</taxon>
        <taxon>Bacteroidota</taxon>
        <taxon>Flavobacteriia</taxon>
        <taxon>Flavobacteriales</taxon>
        <taxon>Flavobacteriaceae</taxon>
        <taxon>Flavobacterium</taxon>
    </lineage>
</organism>
<evidence type="ECO:0000256" key="1">
    <source>
        <dbReference type="SAM" id="Phobius"/>
    </source>
</evidence>
<proteinExistence type="predicted"/>
<gene>
    <name evidence="2" type="ORF">DFR66_11447</name>
    <name evidence="3" type="ORF">IQ02_02601</name>
</gene>
<feature type="transmembrane region" description="Helical" evidence="1">
    <location>
        <begin position="7"/>
        <end position="28"/>
    </location>
</feature>
<keyword evidence="4" id="KW-1185">Reference proteome</keyword>
<evidence type="ECO:0008006" key="6">
    <source>
        <dbReference type="Google" id="ProtNLM"/>
    </source>
</evidence>
<dbReference type="Proteomes" id="UP000321392">
    <property type="component" value="Unassembled WGS sequence"/>
</dbReference>
<keyword evidence="1" id="KW-0812">Transmembrane</keyword>
<dbReference type="AlphaFoldDB" id="A0A562PJK9"/>
<evidence type="ECO:0000313" key="4">
    <source>
        <dbReference type="Proteomes" id="UP000254518"/>
    </source>
</evidence>
<dbReference type="RefSeq" id="WP_114755018.1">
    <property type="nucleotide sequence ID" value="NZ_QQBA01000014.1"/>
</dbReference>
<dbReference type="OrthoDB" id="9786064at2"/>
<dbReference type="EMBL" id="QQBA01000014">
    <property type="protein sequence ID" value="RDI51316.1"/>
    <property type="molecule type" value="Genomic_DNA"/>
</dbReference>
<accession>A0A562PJK9</accession>
<feature type="transmembrane region" description="Helical" evidence="1">
    <location>
        <begin position="40"/>
        <end position="60"/>
    </location>
</feature>
<reference evidence="3 5" key="1">
    <citation type="journal article" date="2015" name="Stand. Genomic Sci.">
        <title>Genomic Encyclopedia of Bacterial and Archaeal Type Strains, Phase III: the genomes of soil and plant-associated and newly described type strains.</title>
        <authorList>
            <person name="Whitman W.B."/>
            <person name="Woyke T."/>
            <person name="Klenk H.P."/>
            <person name="Zhou Y."/>
            <person name="Lilburn T.G."/>
            <person name="Beck B.J."/>
            <person name="De Vos P."/>
            <person name="Vandamme P."/>
            <person name="Eisen J.A."/>
            <person name="Garrity G."/>
            <person name="Hugenholtz P."/>
            <person name="Kyrpides N.C."/>
        </authorList>
    </citation>
    <scope>NUCLEOTIDE SEQUENCE [LARGE SCALE GENOMIC DNA]</scope>
    <source>
        <strain evidence="3 5">CGMCC 1.5380</strain>
    </source>
</reference>
<dbReference type="Proteomes" id="UP000254518">
    <property type="component" value="Unassembled WGS sequence"/>
</dbReference>
<feature type="transmembrane region" description="Helical" evidence="1">
    <location>
        <begin position="104"/>
        <end position="123"/>
    </location>
</feature>
<evidence type="ECO:0000313" key="5">
    <source>
        <dbReference type="Proteomes" id="UP000321392"/>
    </source>
</evidence>
<dbReference type="EMBL" id="VLKX01000017">
    <property type="protein sequence ID" value="TWI44607.1"/>
    <property type="molecule type" value="Genomic_DNA"/>
</dbReference>
<keyword evidence="1" id="KW-0472">Membrane</keyword>
<protein>
    <recommendedName>
        <fullName evidence="6">PAP2 superfamily protein</fullName>
    </recommendedName>
</protein>
<sequence length="201" mass="22798">MKKILPLFSYVFHPIFIPAMATMLYLSFNDAEFAFQEKLFVFFQVLVVTVLLPSLIFLLLRTIGKIDSIMLTEVSQRKIPLIFHCFLLILLVKKSITIDRYPELHFFLLGALLSTILALILLFINVKASLHMIAISSLTVFIIGLSLHLQLQNTLLITALILLNGFVASSRLEMEAHTNKELILGFFLGAVPQLLLLVLWL</sequence>
<name>A0A562PJK9_9FLAO</name>
<keyword evidence="1" id="KW-1133">Transmembrane helix</keyword>
<evidence type="ECO:0000313" key="3">
    <source>
        <dbReference type="EMBL" id="TWI44607.1"/>
    </source>
</evidence>
<reference evidence="2 4" key="2">
    <citation type="submission" date="2018-07" db="EMBL/GenBank/DDBJ databases">
        <title>Genomic Encyclopedia of Type Strains, Phase IV (KMG-IV): sequencing the most valuable type-strain genomes for metagenomic binning, comparative biology and taxonomic classification.</title>
        <authorList>
            <person name="Goeker M."/>
        </authorList>
    </citation>
    <scope>NUCLEOTIDE SEQUENCE [LARGE SCALE GENOMIC DNA]</scope>
    <source>
        <strain evidence="2 4">DSM 19728</strain>
    </source>
</reference>
<feature type="transmembrane region" description="Helical" evidence="1">
    <location>
        <begin position="182"/>
        <end position="200"/>
    </location>
</feature>
<comment type="caution">
    <text evidence="3">The sequence shown here is derived from an EMBL/GenBank/DDBJ whole genome shotgun (WGS) entry which is preliminary data.</text>
</comment>
<evidence type="ECO:0000313" key="2">
    <source>
        <dbReference type="EMBL" id="RDI51316.1"/>
    </source>
</evidence>
<reference evidence="3" key="3">
    <citation type="submission" date="2019-07" db="EMBL/GenBank/DDBJ databases">
        <authorList>
            <person name="Whitman W."/>
            <person name="Huntemann M."/>
            <person name="Clum A."/>
            <person name="Pillay M."/>
            <person name="Palaniappan K."/>
            <person name="Varghese N."/>
            <person name="Mikhailova N."/>
            <person name="Stamatis D."/>
            <person name="Reddy T."/>
            <person name="Daum C."/>
            <person name="Shapiro N."/>
            <person name="Ivanova N."/>
            <person name="Kyrpides N."/>
            <person name="Woyke T."/>
        </authorList>
    </citation>
    <scope>NUCLEOTIDE SEQUENCE</scope>
    <source>
        <strain evidence="3">CGMCC 1.5380</strain>
    </source>
</reference>